<dbReference type="Gene3D" id="3.90.1150.200">
    <property type="match status" value="1"/>
</dbReference>
<protein>
    <recommendedName>
        <fullName evidence="3">YdhG-like domain-containing protein</fullName>
    </recommendedName>
</protein>
<proteinExistence type="predicted"/>
<evidence type="ECO:0008006" key="3">
    <source>
        <dbReference type="Google" id="ProtNLM"/>
    </source>
</evidence>
<organism evidence="1 2">
    <name type="scientific">Paractinoplanes ovalisporus</name>
    <dbReference type="NCBI Taxonomy" id="2810368"/>
    <lineage>
        <taxon>Bacteria</taxon>
        <taxon>Bacillati</taxon>
        <taxon>Actinomycetota</taxon>
        <taxon>Actinomycetes</taxon>
        <taxon>Micromonosporales</taxon>
        <taxon>Micromonosporaceae</taxon>
        <taxon>Paractinoplanes</taxon>
    </lineage>
</organism>
<dbReference type="EMBL" id="JAENHP010000013">
    <property type="protein sequence ID" value="MBM2620093.1"/>
    <property type="molecule type" value="Genomic_DNA"/>
</dbReference>
<accession>A0ABS2AL63</accession>
<evidence type="ECO:0000313" key="1">
    <source>
        <dbReference type="EMBL" id="MBM2620093.1"/>
    </source>
</evidence>
<evidence type="ECO:0000313" key="2">
    <source>
        <dbReference type="Proteomes" id="UP000632138"/>
    </source>
</evidence>
<dbReference type="RefSeq" id="WP_203380080.1">
    <property type="nucleotide sequence ID" value="NZ_JAENHP010000013.1"/>
</dbReference>
<gene>
    <name evidence="1" type="ORF">JIG36_31725</name>
</gene>
<dbReference type="SUPFAM" id="SSF159888">
    <property type="entry name" value="YdhG-like"/>
    <property type="match status" value="1"/>
</dbReference>
<sequence>MAKVDNAVNKTEEVDAFMADLDHPFKPGVELIRAHIKAGNKGITEQVKWNAPSFSYKGVYLTTFNLFSRPKVFLVFHHPHVVTIDDERLEGKYPDRRLLFFDDLADAKKKKPFVRSVVTELIKTINK</sequence>
<dbReference type="Proteomes" id="UP000632138">
    <property type="component" value="Unassembled WGS sequence"/>
</dbReference>
<comment type="caution">
    <text evidence="1">The sequence shown here is derived from an EMBL/GenBank/DDBJ whole genome shotgun (WGS) entry which is preliminary data.</text>
</comment>
<reference evidence="1 2" key="1">
    <citation type="submission" date="2021-01" db="EMBL/GenBank/DDBJ databases">
        <title>Actinoplanes sp. nov. LDG1-06 isolated from lichen.</title>
        <authorList>
            <person name="Saeng-In P."/>
            <person name="Phongsopitanun W."/>
            <person name="Kanchanasin P."/>
            <person name="Yuki M."/>
            <person name="Kudo T."/>
            <person name="Ohkuma M."/>
            <person name="Tanasupawat S."/>
        </authorList>
    </citation>
    <scope>NUCLEOTIDE SEQUENCE [LARGE SCALE GENOMIC DNA]</scope>
    <source>
        <strain evidence="1 2">LDG1-06</strain>
    </source>
</reference>
<keyword evidence="2" id="KW-1185">Reference proteome</keyword>
<name>A0ABS2AL63_9ACTN</name>